<protein>
    <submittedName>
        <fullName evidence="1">Uncharacterized protein</fullName>
    </submittedName>
</protein>
<dbReference type="EMBL" id="FLQS01000056">
    <property type="protein sequence ID" value="SBS78614.1"/>
    <property type="molecule type" value="Genomic_DNA"/>
</dbReference>
<sequence length="21" mass="2342">MVGQVVDLSILILIMFADRHA</sequence>
<evidence type="ECO:0000313" key="1">
    <source>
        <dbReference type="EMBL" id="SBS78614.1"/>
    </source>
</evidence>
<name>A0A1Y5PIX4_9MYCO</name>
<organism evidence="1">
    <name type="scientific">uncultured Mycobacterium sp</name>
    <dbReference type="NCBI Taxonomy" id="171292"/>
    <lineage>
        <taxon>Bacteria</taxon>
        <taxon>Bacillati</taxon>
        <taxon>Actinomycetota</taxon>
        <taxon>Actinomycetes</taxon>
        <taxon>Mycobacteriales</taxon>
        <taxon>Mycobacteriaceae</taxon>
        <taxon>Mycobacterium</taxon>
        <taxon>environmental samples</taxon>
    </lineage>
</organism>
<reference evidence="1" key="1">
    <citation type="submission" date="2016-03" db="EMBL/GenBank/DDBJ databases">
        <authorList>
            <person name="Ploux O."/>
        </authorList>
    </citation>
    <scope>NUCLEOTIDE SEQUENCE</scope>
    <source>
        <strain evidence="1">UC10</strain>
    </source>
</reference>
<accession>A0A1Y5PIX4</accession>
<gene>
    <name evidence="1" type="ORF">MHPYR_60102</name>
</gene>
<dbReference type="AlphaFoldDB" id="A0A1Y5PIX4"/>
<proteinExistence type="predicted"/>